<feature type="compositionally biased region" description="Low complexity" evidence="4">
    <location>
        <begin position="454"/>
        <end position="463"/>
    </location>
</feature>
<feature type="compositionally biased region" description="Polar residues" evidence="4">
    <location>
        <begin position="78"/>
        <end position="89"/>
    </location>
</feature>
<feature type="compositionally biased region" description="Basic and acidic residues" evidence="4">
    <location>
        <begin position="90"/>
        <end position="110"/>
    </location>
</feature>
<feature type="compositionally biased region" description="Basic and acidic residues" evidence="4">
    <location>
        <begin position="139"/>
        <end position="154"/>
    </location>
</feature>
<evidence type="ECO:0000256" key="1">
    <source>
        <dbReference type="ARBA" id="ARBA00004123"/>
    </source>
</evidence>
<evidence type="ECO:0000259" key="5">
    <source>
        <dbReference type="Pfam" id="PF04935"/>
    </source>
</evidence>
<feature type="compositionally biased region" description="Basic and acidic residues" evidence="4">
    <location>
        <begin position="57"/>
        <end position="77"/>
    </location>
</feature>
<dbReference type="PANTHER" id="PTHR14369">
    <property type="entry name" value="SURFEIT LOCUS PROTEIN 6"/>
    <property type="match status" value="1"/>
</dbReference>
<dbReference type="Proteomes" id="UP001309876">
    <property type="component" value="Unassembled WGS sequence"/>
</dbReference>
<feature type="region of interest" description="Disordered" evidence="4">
    <location>
        <begin position="1"/>
        <end position="484"/>
    </location>
</feature>
<dbReference type="Pfam" id="PF15459">
    <property type="entry name" value="RRP14"/>
    <property type="match status" value="1"/>
</dbReference>
<dbReference type="GO" id="GO:0003677">
    <property type="term" value="F:DNA binding"/>
    <property type="evidence" value="ECO:0007669"/>
    <property type="project" value="TreeGrafter"/>
</dbReference>
<comment type="similarity">
    <text evidence="2">Belongs to the SURF6 family.</text>
</comment>
<dbReference type="InterPro" id="IPR007019">
    <property type="entry name" value="SURF6"/>
</dbReference>
<comment type="subcellular location">
    <subcellularLocation>
        <location evidence="1">Nucleus</location>
    </subcellularLocation>
</comment>
<feature type="domain" description="Ribosomal RNA-processing protein 14/surfeit locus protein 6 C-terminal" evidence="5">
    <location>
        <begin position="361"/>
        <end position="558"/>
    </location>
</feature>
<feature type="compositionally biased region" description="Basic and acidic residues" evidence="4">
    <location>
        <begin position="349"/>
        <end position="398"/>
    </location>
</feature>
<dbReference type="EMBL" id="JAVRRJ010000008">
    <property type="protein sequence ID" value="KAK5082027.1"/>
    <property type="molecule type" value="Genomic_DNA"/>
</dbReference>
<feature type="compositionally biased region" description="Low complexity" evidence="4">
    <location>
        <begin position="278"/>
        <end position="299"/>
    </location>
</feature>
<evidence type="ECO:0000259" key="6">
    <source>
        <dbReference type="Pfam" id="PF15459"/>
    </source>
</evidence>
<evidence type="ECO:0000256" key="2">
    <source>
        <dbReference type="ARBA" id="ARBA00005904"/>
    </source>
</evidence>
<reference evidence="7 8" key="1">
    <citation type="submission" date="2023-08" db="EMBL/GenBank/DDBJ databases">
        <title>Black Yeasts Isolated from many extreme environments.</title>
        <authorList>
            <person name="Coleine C."/>
            <person name="Stajich J.E."/>
            <person name="Selbmann L."/>
        </authorList>
    </citation>
    <scope>NUCLEOTIDE SEQUENCE [LARGE SCALE GENOMIC DNA]</scope>
    <source>
        <strain evidence="7 8">CCFEE 5910</strain>
    </source>
</reference>
<feature type="compositionally biased region" description="Acidic residues" evidence="4">
    <location>
        <begin position="233"/>
        <end position="242"/>
    </location>
</feature>
<feature type="compositionally biased region" description="Basic and acidic residues" evidence="4">
    <location>
        <begin position="328"/>
        <end position="338"/>
    </location>
</feature>
<evidence type="ECO:0000256" key="4">
    <source>
        <dbReference type="SAM" id="MobiDB-lite"/>
    </source>
</evidence>
<organism evidence="7 8">
    <name type="scientific">Lithohypha guttulata</name>
    <dbReference type="NCBI Taxonomy" id="1690604"/>
    <lineage>
        <taxon>Eukaryota</taxon>
        <taxon>Fungi</taxon>
        <taxon>Dikarya</taxon>
        <taxon>Ascomycota</taxon>
        <taxon>Pezizomycotina</taxon>
        <taxon>Eurotiomycetes</taxon>
        <taxon>Chaetothyriomycetidae</taxon>
        <taxon>Chaetothyriales</taxon>
        <taxon>Trichomeriaceae</taxon>
        <taxon>Lithohypha</taxon>
    </lineage>
</organism>
<feature type="compositionally biased region" description="Basic residues" evidence="4">
    <location>
        <begin position="556"/>
        <end position="565"/>
    </location>
</feature>
<feature type="compositionally biased region" description="Basic and acidic residues" evidence="4">
    <location>
        <begin position="464"/>
        <end position="484"/>
    </location>
</feature>
<feature type="compositionally biased region" description="Polar residues" evidence="4">
    <location>
        <begin position="314"/>
        <end position="327"/>
    </location>
</feature>
<dbReference type="GO" id="GO:0005730">
    <property type="term" value="C:nucleolus"/>
    <property type="evidence" value="ECO:0007669"/>
    <property type="project" value="TreeGrafter"/>
</dbReference>
<feature type="compositionally biased region" description="Polar residues" evidence="4">
    <location>
        <begin position="257"/>
        <end position="274"/>
    </location>
</feature>
<comment type="caution">
    <text evidence="7">The sequence shown here is derived from an EMBL/GenBank/DDBJ whole genome shotgun (WGS) entry which is preliminary data.</text>
</comment>
<proteinExistence type="inferred from homology"/>
<sequence>MADSDLKARSLDSLLALTPAKNMFGEDVSDQWKRKKQTPEQKKAARMAKLDPANWKTAKDVYDERSAEAAKKRKLDDTTNASIQQTTSTESDHTSKRQKKDNAQPEKRDAPTGPIGEIAIEDVINPNLKKKLKKRAHRSEKNAQKRRETEEIKAGEGGQQSSGTEAAQATAHVNQQQHTRKQIDQSSSKKVINAMKKAKEEVDPISPFPNTNRKQKDSEEHDLEPEDIHDIEMADVDESVENDIEKSTDEDIEVNAGENQDLQDDQSTATSTDGISDVLSPPQDSASSSVSSILPLIQSGPSNPKKPKPAVAEQVSQASNNPTPLQTDSDREAARERLQQQISQFRSQRKADDRPIRSRADLLEQRRRKEQERKAAKKEQRQKEREEEAKRQDEEIARRFSPGGSGSLLASPRSPMADDGGSSFSFGRIAFEDGTQFDPSTSSAAAQKRHKGPSDAASALKAAQAKDARIAGLDEGKKQDIADKDMWLNARKRAHGERVKDDTSLLKKALKRQEKQKQRSGKDWETRVEGVRSSQEAKQKKRTENIQKRKDEKLGKKSGPKKVKRPGFEGSFRGRTGKGKKK</sequence>
<name>A0AAN7SUM0_9EURO</name>
<protein>
    <submittedName>
        <fullName evidence="7">Uncharacterized protein</fullName>
    </submittedName>
</protein>
<dbReference type="InterPro" id="IPR029188">
    <property type="entry name" value="Rrp14_N"/>
</dbReference>
<feature type="compositionally biased region" description="Basic and acidic residues" evidence="4">
    <location>
        <begin position="510"/>
        <end position="555"/>
    </location>
</feature>
<feature type="domain" description="Ribosomal RNA-processing protein 14 N-terminal" evidence="6">
    <location>
        <begin position="9"/>
        <end position="53"/>
    </location>
</feature>
<feature type="region of interest" description="Disordered" evidence="4">
    <location>
        <begin position="510"/>
        <end position="582"/>
    </location>
</feature>
<keyword evidence="3" id="KW-0539">Nucleus</keyword>
<dbReference type="Pfam" id="PF04935">
    <property type="entry name" value="SURF6"/>
    <property type="match status" value="1"/>
</dbReference>
<dbReference type="AlphaFoldDB" id="A0AAN7SUM0"/>
<dbReference type="InterPro" id="IPR029190">
    <property type="entry name" value="Rrp14/SURF6_C"/>
</dbReference>
<dbReference type="GO" id="GO:0042274">
    <property type="term" value="P:ribosomal small subunit biogenesis"/>
    <property type="evidence" value="ECO:0007669"/>
    <property type="project" value="TreeGrafter"/>
</dbReference>
<evidence type="ECO:0000256" key="3">
    <source>
        <dbReference type="ARBA" id="ARBA00023242"/>
    </source>
</evidence>
<dbReference type="GO" id="GO:0042273">
    <property type="term" value="P:ribosomal large subunit biogenesis"/>
    <property type="evidence" value="ECO:0007669"/>
    <property type="project" value="TreeGrafter"/>
</dbReference>
<evidence type="ECO:0000313" key="8">
    <source>
        <dbReference type="Proteomes" id="UP001309876"/>
    </source>
</evidence>
<gene>
    <name evidence="7" type="ORF">LTR05_007169</name>
</gene>
<dbReference type="GO" id="GO:0003723">
    <property type="term" value="F:RNA binding"/>
    <property type="evidence" value="ECO:0007669"/>
    <property type="project" value="TreeGrafter"/>
</dbReference>
<feature type="compositionally biased region" description="Basic residues" evidence="4">
    <location>
        <begin position="128"/>
        <end position="138"/>
    </location>
</feature>
<feature type="compositionally biased region" description="Polar residues" evidence="4">
    <location>
        <begin position="161"/>
        <end position="177"/>
    </location>
</feature>
<evidence type="ECO:0000313" key="7">
    <source>
        <dbReference type="EMBL" id="KAK5082027.1"/>
    </source>
</evidence>
<feature type="compositionally biased region" description="Basic and acidic residues" evidence="4">
    <location>
        <begin position="1"/>
        <end position="10"/>
    </location>
</feature>
<dbReference type="PANTHER" id="PTHR14369:SF0">
    <property type="entry name" value="SURFEIT LOCUS PROTEIN 6"/>
    <property type="match status" value="1"/>
</dbReference>
<accession>A0AAN7SUM0</accession>
<keyword evidence="8" id="KW-1185">Reference proteome</keyword>